<evidence type="ECO:0000256" key="9">
    <source>
        <dbReference type="SAM" id="Coils"/>
    </source>
</evidence>
<dbReference type="GO" id="GO:0019509">
    <property type="term" value="P:L-methionine salvage from methylthioadenosine"/>
    <property type="evidence" value="ECO:0007669"/>
    <property type="project" value="UniProtKB-UniRule"/>
</dbReference>
<dbReference type="SFLD" id="SFLDF00044">
    <property type="entry name" value="enolase-phosphatase"/>
    <property type="match status" value="1"/>
</dbReference>
<feature type="binding site" evidence="8">
    <location>
        <position position="21"/>
    </location>
    <ligand>
        <name>Mg(2+)</name>
        <dbReference type="ChEBI" id="CHEBI:18420"/>
    </ligand>
</feature>
<dbReference type="GO" id="GO:0005737">
    <property type="term" value="C:cytoplasm"/>
    <property type="evidence" value="ECO:0007669"/>
    <property type="project" value="UniProtKB-SubCell"/>
</dbReference>
<feature type="compositionally biased region" description="Basic and acidic residues" evidence="10">
    <location>
        <begin position="573"/>
        <end position="607"/>
    </location>
</feature>
<keyword evidence="1 8" id="KW-0963">Cytoplasm</keyword>
<dbReference type="Gene3D" id="1.10.720.60">
    <property type="match status" value="1"/>
</dbReference>
<dbReference type="PANTHER" id="PTHR20371">
    <property type="entry name" value="ENOLASE-PHOSPHATASE E1"/>
    <property type="match status" value="1"/>
</dbReference>
<dbReference type="EMBL" id="CAJOBZ010000022">
    <property type="protein sequence ID" value="CAF4869039.1"/>
    <property type="molecule type" value="Genomic_DNA"/>
</dbReference>
<dbReference type="SFLD" id="SFLDG01133">
    <property type="entry name" value="C1.5.4:_Enolase-phosphatase_Li"/>
    <property type="match status" value="1"/>
</dbReference>
<dbReference type="NCBIfam" id="TIGR01691">
    <property type="entry name" value="enolase-ppase"/>
    <property type="match status" value="1"/>
</dbReference>
<evidence type="ECO:0000256" key="10">
    <source>
        <dbReference type="SAM" id="MobiDB-lite"/>
    </source>
</evidence>
<dbReference type="InterPro" id="IPR023214">
    <property type="entry name" value="HAD_sf"/>
</dbReference>
<keyword evidence="7 8" id="KW-0539">Nucleus</keyword>
<feature type="compositionally biased region" description="Basic and acidic residues" evidence="10">
    <location>
        <begin position="669"/>
        <end position="686"/>
    </location>
</feature>
<evidence type="ECO:0000256" key="6">
    <source>
        <dbReference type="ARBA" id="ARBA00023167"/>
    </source>
</evidence>
<evidence type="ECO:0000256" key="5">
    <source>
        <dbReference type="ARBA" id="ARBA00022842"/>
    </source>
</evidence>
<dbReference type="SUPFAM" id="SSF56784">
    <property type="entry name" value="HAD-like"/>
    <property type="match status" value="1"/>
</dbReference>
<dbReference type="EC" id="3.1.3.77" evidence="8"/>
<feature type="compositionally biased region" description="Basic and acidic residues" evidence="10">
    <location>
        <begin position="492"/>
        <end position="512"/>
    </location>
</feature>
<feature type="binding site" evidence="8">
    <location>
        <position position="216"/>
    </location>
    <ligand>
        <name>Mg(2+)</name>
        <dbReference type="ChEBI" id="CHEBI:18420"/>
    </ligand>
</feature>
<feature type="region of interest" description="Disordered" evidence="10">
    <location>
        <begin position="343"/>
        <end position="411"/>
    </location>
</feature>
<keyword evidence="4 8" id="KW-0378">Hydrolase</keyword>
<evidence type="ECO:0000256" key="1">
    <source>
        <dbReference type="ARBA" id="ARBA00022490"/>
    </source>
</evidence>
<evidence type="ECO:0000256" key="8">
    <source>
        <dbReference type="HAMAP-Rule" id="MF_03117"/>
    </source>
</evidence>
<evidence type="ECO:0000256" key="4">
    <source>
        <dbReference type="ARBA" id="ARBA00022801"/>
    </source>
</evidence>
<comment type="subunit">
    <text evidence="8">Monomer.</text>
</comment>
<feature type="binding site" evidence="8">
    <location>
        <position position="191"/>
    </location>
    <ligand>
        <name>substrate</name>
    </ligand>
</feature>
<dbReference type="SFLD" id="SFLDS00003">
    <property type="entry name" value="Haloacid_Dehalogenase"/>
    <property type="match status" value="1"/>
</dbReference>
<protein>
    <recommendedName>
        <fullName evidence="8">Enolase-phosphatase E1</fullName>
        <ecNumber evidence="8">3.1.3.77</ecNumber>
    </recommendedName>
    <alternativeName>
        <fullName evidence="8">2,3-diketo-5-methylthio-1-phosphopentane phosphatase</fullName>
    </alternativeName>
</protein>
<dbReference type="Pfam" id="PF00702">
    <property type="entry name" value="Hydrolase"/>
    <property type="match status" value="1"/>
</dbReference>
<proteinExistence type="inferred from homology"/>
<comment type="function">
    <text evidence="8">Bifunctional enzyme that catalyzes the enolization of 2,3-diketo-5-methylthiopentyl-1-phosphate (DK-MTP-1-P) into the intermediate 2-hydroxy-3-keto-5-methylthiopentenyl-1-phosphate (HK-MTPenyl-1-P), which is then dephosphorylated to form the acireductone 1,2-dihydroxy-3-keto-5-methylthiopentene (DHK-MTPene).</text>
</comment>
<reference evidence="11" key="1">
    <citation type="submission" date="2021-02" db="EMBL/GenBank/DDBJ databases">
        <authorList>
            <person name="Steward A R."/>
        </authorList>
    </citation>
    <scope>NUCLEOTIDE SEQUENCE</scope>
</reference>
<dbReference type="Gene3D" id="3.40.50.1000">
    <property type="entry name" value="HAD superfamily/HAD-like"/>
    <property type="match status" value="1"/>
</dbReference>
<dbReference type="HAMAP" id="MF_01681">
    <property type="entry name" value="Salvage_MtnC"/>
    <property type="match status" value="1"/>
</dbReference>
<keyword evidence="5 8" id="KW-0460">Magnesium</keyword>
<comment type="catalytic activity">
    <reaction evidence="8">
        <text>5-methylsulfanyl-2,3-dioxopentyl phosphate + H2O = 1,2-dihydroxy-5-(methylsulfanyl)pent-1-en-3-one + phosphate</text>
        <dbReference type="Rhea" id="RHEA:21700"/>
        <dbReference type="ChEBI" id="CHEBI:15377"/>
        <dbReference type="ChEBI" id="CHEBI:43474"/>
        <dbReference type="ChEBI" id="CHEBI:49252"/>
        <dbReference type="ChEBI" id="CHEBI:58828"/>
        <dbReference type="EC" id="3.1.3.77"/>
    </reaction>
</comment>
<evidence type="ECO:0000256" key="3">
    <source>
        <dbReference type="ARBA" id="ARBA00022723"/>
    </source>
</evidence>
<dbReference type="AlphaFoldDB" id="A0A821TC84"/>
<dbReference type="InterPro" id="IPR006439">
    <property type="entry name" value="HAD-SF_hydro_IA"/>
</dbReference>
<feature type="compositionally biased region" description="Basic and acidic residues" evidence="10">
    <location>
        <begin position="520"/>
        <end position="562"/>
    </location>
</feature>
<feature type="coiled-coil region" evidence="9">
    <location>
        <begin position="441"/>
        <end position="475"/>
    </location>
</feature>
<dbReference type="InterPro" id="IPR036412">
    <property type="entry name" value="HAD-like_sf"/>
</dbReference>
<dbReference type="GO" id="GO:0043874">
    <property type="term" value="F:acireductone synthase activity"/>
    <property type="evidence" value="ECO:0007669"/>
    <property type="project" value="UniProtKB-EC"/>
</dbReference>
<dbReference type="InterPro" id="IPR023943">
    <property type="entry name" value="Enolase-ppase_E1"/>
</dbReference>
<feature type="compositionally biased region" description="Basic and acidic residues" evidence="10">
    <location>
        <begin position="614"/>
        <end position="623"/>
    </location>
</feature>
<dbReference type="HAMAP" id="MF_03117">
    <property type="entry name" value="Salvage_MtnC_euk"/>
    <property type="match status" value="1"/>
</dbReference>
<feature type="region of interest" description="Disordered" evidence="10">
    <location>
        <begin position="490"/>
        <end position="697"/>
    </location>
</feature>
<dbReference type="CDD" id="cd01629">
    <property type="entry name" value="HAD_EP"/>
    <property type="match status" value="1"/>
</dbReference>
<keyword evidence="9" id="KW-0175">Coiled coil</keyword>
<comment type="cofactor">
    <cofactor evidence="8">
        <name>Mg(2+)</name>
        <dbReference type="ChEBI" id="CHEBI:18420"/>
    </cofactor>
    <text evidence="8">Binds 1 Mg(2+) ion per subunit.</text>
</comment>
<comment type="pathway">
    <text evidence="8">Amino-acid biosynthesis; L-methionine biosynthesis via salvage pathway; L-methionine from S-methyl-5-thio-alpha-D-ribose 1-phosphate: step 4/6.</text>
</comment>
<keyword evidence="6 8" id="KW-0486">Methionine biosynthesis</keyword>
<dbReference type="OrthoDB" id="272500at2759"/>
<feature type="compositionally biased region" description="Basic and acidic residues" evidence="10">
    <location>
        <begin position="369"/>
        <end position="401"/>
    </location>
</feature>
<feature type="binding site" evidence="8">
    <location>
        <position position="23"/>
    </location>
    <ligand>
        <name>Mg(2+)</name>
        <dbReference type="ChEBI" id="CHEBI:18420"/>
    </ligand>
</feature>
<evidence type="ECO:0000313" key="12">
    <source>
        <dbReference type="Proteomes" id="UP000663880"/>
    </source>
</evidence>
<evidence type="ECO:0000313" key="11">
    <source>
        <dbReference type="EMBL" id="CAF4869039.1"/>
    </source>
</evidence>
<keyword evidence="2 8" id="KW-0028">Amino-acid biosynthesis</keyword>
<evidence type="ECO:0000256" key="2">
    <source>
        <dbReference type="ARBA" id="ARBA00022605"/>
    </source>
</evidence>
<keyword evidence="12" id="KW-1185">Reference proteome</keyword>
<comment type="similarity">
    <text evidence="8">Belongs to the HAD-like hydrolase superfamily. MasA/MtnC family.</text>
</comment>
<gene>
    <name evidence="11" type="ORF">PMACD_LOCUS8594</name>
</gene>
<evidence type="ECO:0000256" key="7">
    <source>
        <dbReference type="ARBA" id="ARBA00023242"/>
    </source>
</evidence>
<comment type="subcellular location">
    <subcellularLocation>
        <location evidence="8">Cytoplasm</location>
    </subcellularLocation>
    <subcellularLocation>
        <location evidence="8">Nucleus</location>
    </subcellularLocation>
</comment>
<dbReference type="NCBIfam" id="TIGR01549">
    <property type="entry name" value="HAD-SF-IA-v1"/>
    <property type="match status" value="1"/>
</dbReference>
<keyword evidence="3 8" id="KW-0479">Metal-binding</keyword>
<comment type="pathway">
    <text evidence="8">Amino-acid biosynthesis; L-methionine biosynthesis via salvage pathway; L-methionine from S-methyl-5-thio-alpha-D-ribose 1-phosphate: step 3/6.</text>
</comment>
<feature type="compositionally biased region" description="Basic and acidic residues" evidence="10">
    <location>
        <begin position="643"/>
        <end position="655"/>
    </location>
</feature>
<dbReference type="SFLD" id="SFLDG01129">
    <property type="entry name" value="C1.5:_HAD__Beta-PGM__Phosphata"/>
    <property type="match status" value="1"/>
</dbReference>
<dbReference type="UniPathway" id="UPA00904">
    <property type="reaction ID" value="UER00876"/>
</dbReference>
<dbReference type="FunFam" id="3.40.50.1000:FF:000079">
    <property type="entry name" value="Enolase-phosphatase E1"/>
    <property type="match status" value="1"/>
</dbReference>
<feature type="binding site" evidence="8">
    <location>
        <begin position="157"/>
        <end position="158"/>
    </location>
    <ligand>
        <name>substrate</name>
    </ligand>
</feature>
<dbReference type="Proteomes" id="UP000663880">
    <property type="component" value="Unassembled WGS sequence"/>
</dbReference>
<accession>A0A821TC84</accession>
<name>A0A821TC84_9NEOP</name>
<dbReference type="PANTHER" id="PTHR20371:SF1">
    <property type="entry name" value="ENOLASE-PHOSPHATASE E1"/>
    <property type="match status" value="1"/>
</dbReference>
<organism evidence="11 12">
    <name type="scientific">Pieris macdunnoughi</name>
    <dbReference type="NCBI Taxonomy" id="345717"/>
    <lineage>
        <taxon>Eukaryota</taxon>
        <taxon>Metazoa</taxon>
        <taxon>Ecdysozoa</taxon>
        <taxon>Arthropoda</taxon>
        <taxon>Hexapoda</taxon>
        <taxon>Insecta</taxon>
        <taxon>Pterygota</taxon>
        <taxon>Neoptera</taxon>
        <taxon>Endopterygota</taxon>
        <taxon>Lepidoptera</taxon>
        <taxon>Glossata</taxon>
        <taxon>Ditrysia</taxon>
        <taxon>Papilionoidea</taxon>
        <taxon>Pieridae</taxon>
        <taxon>Pierinae</taxon>
        <taxon>Pieris</taxon>
    </lineage>
</organism>
<dbReference type="GO" id="GO:0005634">
    <property type="term" value="C:nucleus"/>
    <property type="evidence" value="ECO:0007669"/>
    <property type="project" value="UniProtKB-SubCell"/>
</dbReference>
<sequence>MANELKEINDIVKKCKILLLDIEGTTTSISFVKDKLFPYAEENVKTFLDSQWENEDVKNAVTALRKLALEDKEKSVEGVVSIPGEDASKEDQIEGIVNNVKWQMSSDRKVGALKQLQGLIWKQGYDKGDIKGHVYDDVLPGLEQWRAVDGQKVYIYSSGSVQAQKLLFGQSLAGDLLKFIDGNFDTAVGSKQEAASYKAIVDKIGCSAEDVLFLTDVVKEAEAAKSAGLYTALVTREGNAPLTDEDKSSYPVIESFGQLTVSNKRKTDPQDEQPAKVLKTDINDDVKTATESAEEKVASPTEKVAEEKMEVDDAAVEAKSETIIEEITDAKDTDAPVCDIKPIVTEVDDGQEKEEKMETEINGSVAAEKSAEKSQAKETSDEKTPKKANELSKDQVVKEDSPVAEETPPAVITEIEEITNEKESLADAAEIIEGLDPVVEEPGTEAEIDNLQNVSEELEKECDEILSKMKNVANLENMKPLLKPIIEESMEVENHVPNEGDKVSDTKVESKNDSQPAVSESKEKKDVEEKAGESKEPKVLEASEDKSISNEPIAEKAKETNGIDKIAVPTDETEVKQENDSKPTDVVTETKAEKEIVPKNTNEKQAEPETSESNDTKETKSENEVQLNGDATNGTEISQNGVEKVEERLSAENGKEMNGSNGTNETEEEIKSVSEIKVKSLSKEESLPDPIEQATEA</sequence>
<comment type="caution">
    <text evidence="11">The sequence shown here is derived from an EMBL/GenBank/DDBJ whole genome shotgun (WGS) entry which is preliminary data.</text>
</comment>
<feature type="compositionally biased region" description="Polar residues" evidence="10">
    <location>
        <begin position="624"/>
        <end position="641"/>
    </location>
</feature>
<dbReference type="GO" id="GO:0000287">
    <property type="term" value="F:magnesium ion binding"/>
    <property type="evidence" value="ECO:0007669"/>
    <property type="project" value="UniProtKB-UniRule"/>
</dbReference>
<dbReference type="InterPro" id="IPR027511">
    <property type="entry name" value="ENOPH1_eukaryotes"/>
</dbReference>